<proteinExistence type="predicted"/>
<dbReference type="EMBL" id="DACSEI010000054">
    <property type="protein sequence ID" value="HAT1597668.1"/>
    <property type="molecule type" value="Genomic_DNA"/>
</dbReference>
<reference evidence="1" key="1">
    <citation type="journal article" date="2018" name="Genome Biol.">
        <title>SKESA: strategic k-mer extension for scrupulous assemblies.</title>
        <authorList>
            <person name="Souvorov A."/>
            <person name="Agarwala R."/>
            <person name="Lipman D.J."/>
        </authorList>
    </citation>
    <scope>NUCLEOTIDE SEQUENCE</scope>
    <source>
        <strain evidence="1">D3612</strain>
    </source>
</reference>
<comment type="caution">
    <text evidence="1">The sequence shown here is derived from an EMBL/GenBank/DDBJ whole genome shotgun (WGS) entry which is preliminary data.</text>
</comment>
<dbReference type="AlphaFoldDB" id="A0AAN5KTK2"/>
<evidence type="ECO:0000313" key="1">
    <source>
        <dbReference type="EMBL" id="HAT1597668.1"/>
    </source>
</evidence>
<reference evidence="1" key="2">
    <citation type="submission" date="2020-11" db="EMBL/GenBank/DDBJ databases">
        <authorList>
            <consortium name="NCBI Pathogen Detection Project"/>
        </authorList>
    </citation>
    <scope>NUCLEOTIDE SEQUENCE</scope>
    <source>
        <strain evidence="1">D3612</strain>
    </source>
</reference>
<accession>A0AAN5KTK2</accession>
<name>A0AAN5KTK2_LEGPN</name>
<sequence>MNRLRLTNQGLGLSAFFMMTTTVYAGIPVWSITPNGSPVVTVSATGTAAVSYTVTNNSKKPHRLVLSAKTPTGISQTGGPCVLAAKSPINPNPTCTLTLNINGSALPANNLSGGPSLCQTNPNGTPNANQCYQPDPNDVLVITRTTTPGATTLSTSVVPPSILALSVNNTGLNAALTGNARYITIQNTGTNQATGLSVSAAGLPTGTNITTTCTGTLAPSATCTVTITPGSNATSGCTTGIAPTPGTIIVSATNVALPATSNVVVLSYGCQYQGGFLYSVDDTTNNGVTGACTTPPCTKSIGGKVASLTDQAEPYISSGSQDTSIIWSSNGGGSASANVSYDIIPLISEISTLNDSYSNAQSTYNTTYANESSFPFPAASAFATCSGSIQGSCNSSNILALYDSYKTGYGIGASPYTLSAGQTSRTDYAAGLCTATINTYSDWYLPAICEMDSVSVSVTCPPGAQSMASNLSFLLGDPGAGTPSTSCTPPSGTNCLAGYYWSSTETSVNPQVFAWAEYFSTGGSAQVDGNKFFPLGVRCSRALTL</sequence>
<protein>
    <submittedName>
        <fullName evidence="1">DUF1566 domain-containing protein</fullName>
    </submittedName>
</protein>
<dbReference type="Proteomes" id="UP000861567">
    <property type="component" value="Unassembled WGS sequence"/>
</dbReference>
<organism evidence="1 2">
    <name type="scientific">Legionella pneumophila</name>
    <dbReference type="NCBI Taxonomy" id="446"/>
    <lineage>
        <taxon>Bacteria</taxon>
        <taxon>Pseudomonadati</taxon>
        <taxon>Pseudomonadota</taxon>
        <taxon>Gammaproteobacteria</taxon>
        <taxon>Legionellales</taxon>
        <taxon>Legionellaceae</taxon>
        <taxon>Legionella</taxon>
    </lineage>
</organism>
<gene>
    <name evidence="1" type="ORF">I8Y58_002932</name>
</gene>
<evidence type="ECO:0000313" key="2">
    <source>
        <dbReference type="Proteomes" id="UP000861567"/>
    </source>
</evidence>